<reference evidence="1 2" key="1">
    <citation type="submission" date="2021-06" db="EMBL/GenBank/DDBJ databases">
        <title>Caerostris extrusa draft genome.</title>
        <authorList>
            <person name="Kono N."/>
            <person name="Arakawa K."/>
        </authorList>
    </citation>
    <scope>NUCLEOTIDE SEQUENCE [LARGE SCALE GENOMIC DNA]</scope>
</reference>
<dbReference type="Proteomes" id="UP001054945">
    <property type="component" value="Unassembled WGS sequence"/>
</dbReference>
<evidence type="ECO:0000313" key="2">
    <source>
        <dbReference type="Proteomes" id="UP001054945"/>
    </source>
</evidence>
<dbReference type="EMBL" id="BPLR01019196">
    <property type="protein sequence ID" value="GIZ05058.1"/>
    <property type="molecule type" value="Genomic_DNA"/>
</dbReference>
<evidence type="ECO:0000313" key="1">
    <source>
        <dbReference type="EMBL" id="GIZ05058.1"/>
    </source>
</evidence>
<dbReference type="AlphaFoldDB" id="A0AAV4YD50"/>
<proteinExistence type="predicted"/>
<keyword evidence="2" id="KW-1185">Reference proteome</keyword>
<sequence>MNNLLMRFIDLWEYGKELQGEVVGAEGTNRQISPVRKEKEKAPGVAEWWLFTSFKEYCFSVTSLRFGRFPSRGAIGMGFFHRREQRTSNKSVTEEERV</sequence>
<comment type="caution">
    <text evidence="1">The sequence shown here is derived from an EMBL/GenBank/DDBJ whole genome shotgun (WGS) entry which is preliminary data.</text>
</comment>
<organism evidence="1 2">
    <name type="scientific">Caerostris extrusa</name>
    <name type="common">Bark spider</name>
    <name type="synonym">Caerostris bankana</name>
    <dbReference type="NCBI Taxonomy" id="172846"/>
    <lineage>
        <taxon>Eukaryota</taxon>
        <taxon>Metazoa</taxon>
        <taxon>Ecdysozoa</taxon>
        <taxon>Arthropoda</taxon>
        <taxon>Chelicerata</taxon>
        <taxon>Arachnida</taxon>
        <taxon>Araneae</taxon>
        <taxon>Araneomorphae</taxon>
        <taxon>Entelegynae</taxon>
        <taxon>Araneoidea</taxon>
        <taxon>Araneidae</taxon>
        <taxon>Caerostris</taxon>
    </lineage>
</organism>
<gene>
    <name evidence="1" type="ORF">CEXT_88881</name>
</gene>
<protein>
    <submittedName>
        <fullName evidence="1">Uncharacterized protein</fullName>
    </submittedName>
</protein>
<name>A0AAV4YD50_CAEEX</name>
<accession>A0AAV4YD50</accession>